<protein>
    <recommendedName>
        <fullName evidence="3">Ubiquitinyl hydrolase 1</fullName>
    </recommendedName>
</protein>
<organism evidence="1 2">
    <name type="scientific">Prorocentrum cordatum</name>
    <dbReference type="NCBI Taxonomy" id="2364126"/>
    <lineage>
        <taxon>Eukaryota</taxon>
        <taxon>Sar</taxon>
        <taxon>Alveolata</taxon>
        <taxon>Dinophyceae</taxon>
        <taxon>Prorocentrales</taxon>
        <taxon>Prorocentraceae</taxon>
        <taxon>Prorocentrum</taxon>
    </lineage>
</organism>
<sequence length="100" mass="11022">DFDVDPSDTIKSVKQRVISQRPPPDWANSAVLFRVSAEDGAKASAHLSNKARLQDCEVVEGSRLRFAYARSISAAEKLEYHAQGLITAEEFRVPACTMEA</sequence>
<name>A0ABN9QBK6_9DINO</name>
<proteinExistence type="predicted"/>
<dbReference type="Proteomes" id="UP001189429">
    <property type="component" value="Unassembled WGS sequence"/>
</dbReference>
<reference evidence="1" key="1">
    <citation type="submission" date="2023-10" db="EMBL/GenBank/DDBJ databases">
        <authorList>
            <person name="Chen Y."/>
            <person name="Shah S."/>
            <person name="Dougan E. K."/>
            <person name="Thang M."/>
            <person name="Chan C."/>
        </authorList>
    </citation>
    <scope>NUCLEOTIDE SEQUENCE [LARGE SCALE GENOMIC DNA]</scope>
</reference>
<evidence type="ECO:0000313" key="2">
    <source>
        <dbReference type="Proteomes" id="UP001189429"/>
    </source>
</evidence>
<gene>
    <name evidence="1" type="ORF">PCOR1329_LOCUS8724</name>
</gene>
<feature type="non-terminal residue" evidence="1">
    <location>
        <position position="1"/>
    </location>
</feature>
<keyword evidence="2" id="KW-1185">Reference proteome</keyword>
<dbReference type="EMBL" id="CAUYUJ010002403">
    <property type="protein sequence ID" value="CAK0800619.1"/>
    <property type="molecule type" value="Genomic_DNA"/>
</dbReference>
<evidence type="ECO:0000313" key="1">
    <source>
        <dbReference type="EMBL" id="CAK0800619.1"/>
    </source>
</evidence>
<accession>A0ABN9QBK6</accession>
<evidence type="ECO:0008006" key="3">
    <source>
        <dbReference type="Google" id="ProtNLM"/>
    </source>
</evidence>
<comment type="caution">
    <text evidence="1">The sequence shown here is derived from an EMBL/GenBank/DDBJ whole genome shotgun (WGS) entry which is preliminary data.</text>
</comment>